<sequence length="133" mass="15590">MQRETRQRRLIMEILLNSMDHPDALTVFRRAQDKKAKVSIGTVYRTLELLVKEGKALKFYDANAIARYDAKTDFHHHLICKICGKVEDLDVSLFKSDQMIKEIEEKTHFKDIEYHLTIYGICEDCAKRGNRES</sequence>
<dbReference type="Pfam" id="PF01475">
    <property type="entry name" value="FUR"/>
    <property type="match status" value="1"/>
</dbReference>
<evidence type="ECO:0000256" key="2">
    <source>
        <dbReference type="ARBA" id="ARBA00022491"/>
    </source>
</evidence>
<dbReference type="FunCoup" id="B8E275">
    <property type="interactions" value="245"/>
</dbReference>
<dbReference type="GO" id="GO:1900376">
    <property type="term" value="P:regulation of secondary metabolite biosynthetic process"/>
    <property type="evidence" value="ECO:0000318"/>
    <property type="project" value="GO_Central"/>
</dbReference>
<evidence type="ECO:0000256" key="4">
    <source>
        <dbReference type="ARBA" id="ARBA00023015"/>
    </source>
</evidence>
<feature type="binding site" evidence="7">
    <location>
        <position position="125"/>
    </location>
    <ligand>
        <name>Zn(2+)</name>
        <dbReference type="ChEBI" id="CHEBI:29105"/>
    </ligand>
</feature>
<dbReference type="PANTHER" id="PTHR33202">
    <property type="entry name" value="ZINC UPTAKE REGULATION PROTEIN"/>
    <property type="match status" value="1"/>
</dbReference>
<evidence type="ECO:0000313" key="8">
    <source>
        <dbReference type="EMBL" id="ACK42352.1"/>
    </source>
</evidence>
<feature type="binding site" evidence="7">
    <location>
        <position position="83"/>
    </location>
    <ligand>
        <name>Zn(2+)</name>
        <dbReference type="ChEBI" id="CHEBI:29105"/>
    </ligand>
</feature>
<protein>
    <submittedName>
        <fullName evidence="8">Ferric uptake regulator, Fur family</fullName>
    </submittedName>
</protein>
<dbReference type="eggNOG" id="COG0735">
    <property type="taxonomic scope" value="Bacteria"/>
</dbReference>
<dbReference type="AlphaFoldDB" id="B8E275"/>
<dbReference type="Gene3D" id="3.30.1490.190">
    <property type="match status" value="1"/>
</dbReference>
<dbReference type="OrthoDB" id="8659436at2"/>
<dbReference type="CDD" id="cd07153">
    <property type="entry name" value="Fur_like"/>
    <property type="match status" value="1"/>
</dbReference>
<dbReference type="EnsemblBacteria" id="ACK42352">
    <property type="protein sequence ID" value="ACK42352"/>
    <property type="gene ID" value="Dtur_1073"/>
</dbReference>
<evidence type="ECO:0000256" key="7">
    <source>
        <dbReference type="PIRSR" id="PIRSR602481-1"/>
    </source>
</evidence>
<dbReference type="InParanoid" id="B8E275"/>
<keyword evidence="6" id="KW-0804">Transcription</keyword>
<evidence type="ECO:0000256" key="3">
    <source>
        <dbReference type="ARBA" id="ARBA00022833"/>
    </source>
</evidence>
<feature type="binding site" evidence="7">
    <location>
        <position position="80"/>
    </location>
    <ligand>
        <name>Zn(2+)</name>
        <dbReference type="ChEBI" id="CHEBI:29105"/>
    </ligand>
</feature>
<keyword evidence="3 7" id="KW-0862">Zinc</keyword>
<dbReference type="RefSeq" id="WP_012583435.1">
    <property type="nucleotide sequence ID" value="NC_011661.1"/>
</dbReference>
<proteinExistence type="inferred from homology"/>
<dbReference type="GO" id="GO:0003700">
    <property type="term" value="F:DNA-binding transcription factor activity"/>
    <property type="evidence" value="ECO:0000318"/>
    <property type="project" value="GO_Central"/>
</dbReference>
<keyword evidence="4" id="KW-0805">Transcription regulation</keyword>
<evidence type="ECO:0000256" key="5">
    <source>
        <dbReference type="ARBA" id="ARBA00023125"/>
    </source>
</evidence>
<keyword evidence="2" id="KW-0678">Repressor</keyword>
<dbReference type="GO" id="GO:0000976">
    <property type="term" value="F:transcription cis-regulatory region binding"/>
    <property type="evidence" value="ECO:0000318"/>
    <property type="project" value="GO_Central"/>
</dbReference>
<evidence type="ECO:0000256" key="6">
    <source>
        <dbReference type="ARBA" id="ARBA00023163"/>
    </source>
</evidence>
<dbReference type="InterPro" id="IPR036390">
    <property type="entry name" value="WH_DNA-bd_sf"/>
</dbReference>
<organism evidence="8 9">
    <name type="scientific">Dictyoglomus turgidum (strain DSM 6724 / Z-1310)</name>
    <dbReference type="NCBI Taxonomy" id="515635"/>
    <lineage>
        <taxon>Bacteria</taxon>
        <taxon>Pseudomonadati</taxon>
        <taxon>Dictyoglomota</taxon>
        <taxon>Dictyoglomia</taxon>
        <taxon>Dictyoglomales</taxon>
        <taxon>Dictyoglomaceae</taxon>
        <taxon>Dictyoglomus</taxon>
    </lineage>
</organism>
<name>B8E275_DICTD</name>
<keyword evidence="7" id="KW-0479">Metal-binding</keyword>
<accession>B8E275</accession>
<dbReference type="Gene3D" id="1.10.10.10">
    <property type="entry name" value="Winged helix-like DNA-binding domain superfamily/Winged helix DNA-binding domain"/>
    <property type="match status" value="1"/>
</dbReference>
<dbReference type="EMBL" id="CP001251">
    <property type="protein sequence ID" value="ACK42352.1"/>
    <property type="molecule type" value="Genomic_DNA"/>
</dbReference>
<evidence type="ECO:0000256" key="1">
    <source>
        <dbReference type="ARBA" id="ARBA00007957"/>
    </source>
</evidence>
<dbReference type="GO" id="GO:0008270">
    <property type="term" value="F:zinc ion binding"/>
    <property type="evidence" value="ECO:0000318"/>
    <property type="project" value="GO_Central"/>
</dbReference>
<evidence type="ECO:0000313" key="9">
    <source>
        <dbReference type="Proteomes" id="UP000007719"/>
    </source>
</evidence>
<dbReference type="KEGG" id="dtu:Dtur_1073"/>
<comment type="similarity">
    <text evidence="1">Belongs to the Fur family.</text>
</comment>
<dbReference type="InterPro" id="IPR043135">
    <property type="entry name" value="Fur_C"/>
</dbReference>
<dbReference type="InterPro" id="IPR002481">
    <property type="entry name" value="FUR"/>
</dbReference>
<dbReference type="SUPFAM" id="SSF46785">
    <property type="entry name" value="Winged helix' DNA-binding domain"/>
    <property type="match status" value="1"/>
</dbReference>
<reference evidence="9" key="1">
    <citation type="journal article" date="2016" name="Front. Microbiol.">
        <title>The complete genome sequence of hyperthermophile Dictyoglomus turgidum DSM 6724 reveals a specialized carbohydrate fermentor.</title>
        <authorList>
            <person name="Brumm P.J."/>
            <person name="Gowda K."/>
            <person name="Robb F.T."/>
            <person name="Mead D.A."/>
        </authorList>
    </citation>
    <scope>NUCLEOTIDE SEQUENCE [LARGE SCALE GENOMIC DNA]</scope>
    <source>
        <strain evidence="9">DSM 6724 / Z-1310</strain>
    </source>
</reference>
<dbReference type="InterPro" id="IPR036388">
    <property type="entry name" value="WH-like_DNA-bd_sf"/>
</dbReference>
<dbReference type="PANTHER" id="PTHR33202:SF7">
    <property type="entry name" value="FERRIC UPTAKE REGULATION PROTEIN"/>
    <property type="match status" value="1"/>
</dbReference>
<comment type="cofactor">
    <cofactor evidence="7">
        <name>Zn(2+)</name>
        <dbReference type="ChEBI" id="CHEBI:29105"/>
    </cofactor>
    <text evidence="7">Binds 1 zinc ion per subunit.</text>
</comment>
<gene>
    <name evidence="8" type="ordered locus">Dtur_1073</name>
</gene>
<feature type="binding site" evidence="7">
    <location>
        <position position="122"/>
    </location>
    <ligand>
        <name>Zn(2+)</name>
        <dbReference type="ChEBI" id="CHEBI:29105"/>
    </ligand>
</feature>
<dbReference type="Proteomes" id="UP000007719">
    <property type="component" value="Chromosome"/>
</dbReference>
<keyword evidence="9" id="KW-1185">Reference proteome</keyword>
<dbReference type="HOGENOM" id="CLU_096072_4_2_0"/>
<dbReference type="GO" id="GO:0045892">
    <property type="term" value="P:negative regulation of DNA-templated transcription"/>
    <property type="evidence" value="ECO:0000318"/>
    <property type="project" value="GO_Central"/>
</dbReference>
<keyword evidence="5" id="KW-0238">DNA-binding</keyword>
<dbReference type="STRING" id="515635.Dtur_1073"/>